<dbReference type="AlphaFoldDB" id="W4V2C1"/>
<dbReference type="SUPFAM" id="SSF56317">
    <property type="entry name" value="Carbon-nitrogen hydrolase"/>
    <property type="match status" value="1"/>
</dbReference>
<name>W4V2C1_9FIRM</name>
<evidence type="ECO:0000259" key="1">
    <source>
        <dbReference type="PROSITE" id="PS50263"/>
    </source>
</evidence>
<protein>
    <submittedName>
        <fullName evidence="2">Hydrolase</fullName>
    </submittedName>
</protein>
<dbReference type="GO" id="GO:0016787">
    <property type="term" value="F:hydrolase activity"/>
    <property type="evidence" value="ECO:0007669"/>
    <property type="project" value="UniProtKB-KW"/>
</dbReference>
<dbReference type="InterPro" id="IPR003010">
    <property type="entry name" value="C-N_Hydrolase"/>
</dbReference>
<accession>W4V2C1</accession>
<reference evidence="2" key="1">
    <citation type="journal article" date="2014" name="Genome Announc.">
        <title>Draft Genome Sequence of Clostridium straminisolvens Strain JCM 21531T, Isolated from a Cellulose-Degrading Bacterial Community.</title>
        <authorList>
            <person name="Yuki M."/>
            <person name="Oshima K."/>
            <person name="Suda W."/>
            <person name="Sakamoto M."/>
            <person name="Kitamura K."/>
            <person name="Iida T."/>
            <person name="Hattori M."/>
            <person name="Ohkuma M."/>
        </authorList>
    </citation>
    <scope>NUCLEOTIDE SEQUENCE [LARGE SCALE GENOMIC DNA]</scope>
    <source>
        <strain evidence="2">JCM 21531</strain>
    </source>
</reference>
<dbReference type="Pfam" id="PF00795">
    <property type="entry name" value="CN_hydrolase"/>
    <property type="match status" value="1"/>
</dbReference>
<dbReference type="Gene3D" id="3.60.110.10">
    <property type="entry name" value="Carbon-nitrogen hydrolase"/>
    <property type="match status" value="1"/>
</dbReference>
<evidence type="ECO:0000313" key="2">
    <source>
        <dbReference type="EMBL" id="GAE87620.1"/>
    </source>
</evidence>
<sequence length="99" mass="12067">MRVALYQMEIAWEDKEKNYKKLEGVLEEVKKHGTDLLLLPEMSFTGFSMRTELTKEYNEESKDRIKKDLRKPSNLHWFRLGKSFRRKSRKPLHNNQRKR</sequence>
<dbReference type="STRING" id="1294263.JCM21531_1006"/>
<dbReference type="EMBL" id="BAVR01000008">
    <property type="protein sequence ID" value="GAE87620.1"/>
    <property type="molecule type" value="Genomic_DNA"/>
</dbReference>
<keyword evidence="2" id="KW-0378">Hydrolase</keyword>
<keyword evidence="3" id="KW-1185">Reference proteome</keyword>
<dbReference type="RefSeq" id="WP_279378970.1">
    <property type="nucleotide sequence ID" value="NZ_BAVR01000008.1"/>
</dbReference>
<dbReference type="PROSITE" id="PS50263">
    <property type="entry name" value="CN_HYDROLASE"/>
    <property type="match status" value="1"/>
</dbReference>
<dbReference type="InterPro" id="IPR036526">
    <property type="entry name" value="C-N_Hydrolase_sf"/>
</dbReference>
<organism evidence="2 3">
    <name type="scientific">Acetivibrio straminisolvens JCM 21531</name>
    <dbReference type="NCBI Taxonomy" id="1294263"/>
    <lineage>
        <taxon>Bacteria</taxon>
        <taxon>Bacillati</taxon>
        <taxon>Bacillota</taxon>
        <taxon>Clostridia</taxon>
        <taxon>Eubacteriales</taxon>
        <taxon>Oscillospiraceae</taxon>
        <taxon>Acetivibrio</taxon>
    </lineage>
</organism>
<proteinExistence type="predicted"/>
<evidence type="ECO:0000313" key="3">
    <source>
        <dbReference type="Proteomes" id="UP000019109"/>
    </source>
</evidence>
<feature type="domain" description="CN hydrolase" evidence="1">
    <location>
        <begin position="1"/>
        <end position="99"/>
    </location>
</feature>
<dbReference type="Proteomes" id="UP000019109">
    <property type="component" value="Unassembled WGS sequence"/>
</dbReference>
<comment type="caution">
    <text evidence="2">The sequence shown here is derived from an EMBL/GenBank/DDBJ whole genome shotgun (WGS) entry which is preliminary data.</text>
</comment>
<gene>
    <name evidence="2" type="ORF">JCM21531_1006</name>
</gene>